<evidence type="ECO:0000313" key="2">
    <source>
        <dbReference type="EMBL" id="KAL3863158.1"/>
    </source>
</evidence>
<dbReference type="CDD" id="cd00037">
    <property type="entry name" value="CLECT"/>
    <property type="match status" value="1"/>
</dbReference>
<dbReference type="Gene3D" id="3.10.100.10">
    <property type="entry name" value="Mannose-Binding Protein A, subunit A"/>
    <property type="match status" value="3"/>
</dbReference>
<dbReference type="PROSITE" id="PS50041">
    <property type="entry name" value="C_TYPE_LECTIN_2"/>
    <property type="match status" value="1"/>
</dbReference>
<dbReference type="PANTHER" id="PTHR22803">
    <property type="entry name" value="MANNOSE, PHOSPHOLIPASE, LECTIN RECEPTOR RELATED"/>
    <property type="match status" value="1"/>
</dbReference>
<sequence length="289" mass="31878">MSMGCGEWDRAGHKCYMFYTGPVSTWADARKKCLSIGADLLKVQTKDEKVREDVYVWNQEPNNQMGQEDCAAIYNNGVYNDKSCISKSAAACELPNQTQCPNNNWSARSVGSSVTCYLLTDFQPASKLLTWSEAIDYCASLAPDKNNVPLLLYVNDADEKAFIEHMLGGIGFNIFGFWTGLTDKGHEGVWAFYNQNMAADPSLINWDGEPDSKFGNEDCVVISWGGRYSDWKCELTTGFICEKPAPGFSNTKPAPGFSNRSAGLHSGMQMTAMAVAFSLIALRLRSLLV</sequence>
<evidence type="ECO:0000259" key="1">
    <source>
        <dbReference type="PROSITE" id="PS50041"/>
    </source>
</evidence>
<dbReference type="Pfam" id="PF00059">
    <property type="entry name" value="Lectin_C"/>
    <property type="match status" value="1"/>
</dbReference>
<comment type="caution">
    <text evidence="2">The sequence shown here is derived from an EMBL/GenBank/DDBJ whole genome shotgun (WGS) entry which is preliminary data.</text>
</comment>
<keyword evidence="3" id="KW-1185">Reference proteome</keyword>
<dbReference type="SMART" id="SM00034">
    <property type="entry name" value="CLECT"/>
    <property type="match status" value="2"/>
</dbReference>
<dbReference type="AlphaFoldDB" id="A0ABD3VRI2"/>
<dbReference type="InterPro" id="IPR050111">
    <property type="entry name" value="C-type_lectin/snaclec_domain"/>
</dbReference>
<accession>A0ABD3VRI2</accession>
<dbReference type="InterPro" id="IPR001304">
    <property type="entry name" value="C-type_lectin-like"/>
</dbReference>
<dbReference type="SUPFAM" id="SSF56436">
    <property type="entry name" value="C-type lectin-like"/>
    <property type="match status" value="2"/>
</dbReference>
<reference evidence="2 3" key="1">
    <citation type="submission" date="2024-11" db="EMBL/GenBank/DDBJ databases">
        <title>Chromosome-level genome assembly of the freshwater bivalve Anodonta woodiana.</title>
        <authorList>
            <person name="Chen X."/>
        </authorList>
    </citation>
    <scope>NUCLEOTIDE SEQUENCE [LARGE SCALE GENOMIC DNA]</scope>
    <source>
        <strain evidence="2">MN2024</strain>
        <tissue evidence="2">Gills</tissue>
    </source>
</reference>
<dbReference type="InterPro" id="IPR016186">
    <property type="entry name" value="C-type_lectin-like/link_sf"/>
</dbReference>
<dbReference type="Proteomes" id="UP001634394">
    <property type="component" value="Unassembled WGS sequence"/>
</dbReference>
<feature type="domain" description="C-type lectin" evidence="1">
    <location>
        <begin position="112"/>
        <end position="242"/>
    </location>
</feature>
<proteinExistence type="predicted"/>
<name>A0ABD3VRI2_SINWO</name>
<protein>
    <recommendedName>
        <fullName evidence="1">C-type lectin domain-containing protein</fullName>
    </recommendedName>
</protein>
<dbReference type="EMBL" id="JBJQND010000010">
    <property type="protein sequence ID" value="KAL3863158.1"/>
    <property type="molecule type" value="Genomic_DNA"/>
</dbReference>
<gene>
    <name evidence="2" type="ORF">ACJMK2_004927</name>
</gene>
<dbReference type="InterPro" id="IPR016187">
    <property type="entry name" value="CTDL_fold"/>
</dbReference>
<evidence type="ECO:0000313" key="3">
    <source>
        <dbReference type="Proteomes" id="UP001634394"/>
    </source>
</evidence>
<organism evidence="2 3">
    <name type="scientific">Sinanodonta woodiana</name>
    <name type="common">Chinese pond mussel</name>
    <name type="synonym">Anodonta woodiana</name>
    <dbReference type="NCBI Taxonomy" id="1069815"/>
    <lineage>
        <taxon>Eukaryota</taxon>
        <taxon>Metazoa</taxon>
        <taxon>Spiralia</taxon>
        <taxon>Lophotrochozoa</taxon>
        <taxon>Mollusca</taxon>
        <taxon>Bivalvia</taxon>
        <taxon>Autobranchia</taxon>
        <taxon>Heteroconchia</taxon>
        <taxon>Palaeoheterodonta</taxon>
        <taxon>Unionida</taxon>
        <taxon>Unionoidea</taxon>
        <taxon>Unionidae</taxon>
        <taxon>Unioninae</taxon>
        <taxon>Sinanodonta</taxon>
    </lineage>
</organism>